<feature type="compositionally biased region" description="Basic and acidic residues" evidence="1">
    <location>
        <begin position="117"/>
        <end position="133"/>
    </location>
</feature>
<gene>
    <name evidence="2" type="ORF">LCGC14_0076480</name>
</gene>
<sequence length="143" mass="15746">MTSSRPYLLRALYEWILENQCTPYIVVNAYANDVMVPQEYVKDGQIILNISPSAVHALEMTNEAVNFSGRFSGIPTPVYVPVTAVMGIYARENGQGMVFETESPTPEPPPPSSPKSVKNEGKVDKSPSSDSKTRSRPSLRVVK</sequence>
<dbReference type="GO" id="GO:0005840">
    <property type="term" value="C:ribosome"/>
    <property type="evidence" value="ECO:0007669"/>
    <property type="project" value="TreeGrafter"/>
</dbReference>
<dbReference type="PANTHER" id="PTHR37486">
    <property type="entry name" value="STRINGENT STARVATION PROTEIN B"/>
    <property type="match status" value="1"/>
</dbReference>
<dbReference type="NCBIfam" id="NF008763">
    <property type="entry name" value="PRK11798.1-2"/>
    <property type="match status" value="1"/>
</dbReference>
<organism evidence="2">
    <name type="scientific">marine sediment metagenome</name>
    <dbReference type="NCBI Taxonomy" id="412755"/>
    <lineage>
        <taxon>unclassified sequences</taxon>
        <taxon>metagenomes</taxon>
        <taxon>ecological metagenomes</taxon>
    </lineage>
</organism>
<evidence type="ECO:0000256" key="1">
    <source>
        <dbReference type="SAM" id="MobiDB-lite"/>
    </source>
</evidence>
<dbReference type="Pfam" id="PF04386">
    <property type="entry name" value="SspB"/>
    <property type="match status" value="1"/>
</dbReference>
<dbReference type="PIRSF" id="PIRSF005276">
    <property type="entry name" value="SspB"/>
    <property type="match status" value="1"/>
</dbReference>
<protein>
    <recommendedName>
        <fullName evidence="3">Stringent starvation protein B</fullName>
    </recommendedName>
</protein>
<dbReference type="PANTHER" id="PTHR37486:SF1">
    <property type="entry name" value="STRINGENT STARVATION PROTEIN B"/>
    <property type="match status" value="1"/>
</dbReference>
<dbReference type="EMBL" id="LAZR01000019">
    <property type="protein sequence ID" value="KKO05377.1"/>
    <property type="molecule type" value="Genomic_DNA"/>
</dbReference>
<dbReference type="GO" id="GO:0045732">
    <property type="term" value="P:positive regulation of protein catabolic process"/>
    <property type="evidence" value="ECO:0007669"/>
    <property type="project" value="TreeGrafter"/>
</dbReference>
<feature type="compositionally biased region" description="Basic residues" evidence="1">
    <location>
        <begin position="134"/>
        <end position="143"/>
    </location>
</feature>
<dbReference type="AlphaFoldDB" id="A0A0F9Y0Q1"/>
<dbReference type="GO" id="GO:0005829">
    <property type="term" value="C:cytosol"/>
    <property type="evidence" value="ECO:0007669"/>
    <property type="project" value="TreeGrafter"/>
</dbReference>
<dbReference type="NCBIfam" id="NF008769">
    <property type="entry name" value="PRK11798.2-5"/>
    <property type="match status" value="1"/>
</dbReference>
<dbReference type="SUPFAM" id="SSF101738">
    <property type="entry name" value="SspB-like"/>
    <property type="match status" value="1"/>
</dbReference>
<evidence type="ECO:0000313" key="2">
    <source>
        <dbReference type="EMBL" id="KKO05377.1"/>
    </source>
</evidence>
<dbReference type="InterPro" id="IPR007481">
    <property type="entry name" value="SspB"/>
</dbReference>
<comment type="caution">
    <text evidence="2">The sequence shown here is derived from an EMBL/GenBank/DDBJ whole genome shotgun (WGS) entry which is preliminary data.</text>
</comment>
<name>A0A0F9Y0Q1_9ZZZZ</name>
<dbReference type="Gene3D" id="2.30.30.220">
    <property type="entry name" value="SspB-like"/>
    <property type="match status" value="1"/>
</dbReference>
<evidence type="ECO:0008006" key="3">
    <source>
        <dbReference type="Google" id="ProtNLM"/>
    </source>
</evidence>
<proteinExistence type="predicted"/>
<accession>A0A0F9Y0Q1</accession>
<dbReference type="InterPro" id="IPR036760">
    <property type="entry name" value="SspB-like_sf"/>
</dbReference>
<reference evidence="2" key="1">
    <citation type="journal article" date="2015" name="Nature">
        <title>Complex archaea that bridge the gap between prokaryotes and eukaryotes.</title>
        <authorList>
            <person name="Spang A."/>
            <person name="Saw J.H."/>
            <person name="Jorgensen S.L."/>
            <person name="Zaremba-Niedzwiedzka K."/>
            <person name="Martijn J."/>
            <person name="Lind A.E."/>
            <person name="van Eijk R."/>
            <person name="Schleper C."/>
            <person name="Guy L."/>
            <person name="Ettema T.J."/>
        </authorList>
    </citation>
    <scope>NUCLEOTIDE SEQUENCE</scope>
</reference>
<feature type="region of interest" description="Disordered" evidence="1">
    <location>
        <begin position="96"/>
        <end position="143"/>
    </location>
</feature>